<dbReference type="AlphaFoldDB" id="A0A656AEL0"/>
<reference evidence="1 2" key="1">
    <citation type="submission" date="2015-07" db="EMBL/GenBank/DDBJ databases">
        <authorList>
            <consortium name="Pathogen Informatics"/>
        </authorList>
    </citation>
    <scope>NUCLEOTIDE SEQUENCE [LARGE SCALE GENOMIC DNA]</scope>
    <source>
        <strain evidence="1 2">A316</strain>
    </source>
</reference>
<evidence type="ECO:0000313" key="1">
    <source>
        <dbReference type="EMBL" id="CSD24212.1"/>
    </source>
</evidence>
<sequence>MVNQIITIDRRVHFWVTLQRFSDSFHVERHKAQTNAMTFFEHILVLLTHVHDRFHVHFIKRRQHSRVIFRFQQTLSDTLTQTCHWHALFTAADDRSQRCDRGFSFRSWFGFVRG</sequence>
<name>A0A656AEL0_VIBCL</name>
<evidence type="ECO:0000313" key="2">
    <source>
        <dbReference type="Proteomes" id="UP000041770"/>
    </source>
</evidence>
<dbReference type="Proteomes" id="UP000041770">
    <property type="component" value="Unassembled WGS sequence"/>
</dbReference>
<accession>A0A656AEL0</accession>
<gene>
    <name evidence="1" type="ORF">ERS013200_03645</name>
</gene>
<proteinExistence type="predicted"/>
<protein>
    <submittedName>
        <fullName evidence="1">Uncharacterized protein</fullName>
    </submittedName>
</protein>
<organism evidence="1 2">
    <name type="scientific">Vibrio cholerae</name>
    <dbReference type="NCBI Taxonomy" id="666"/>
    <lineage>
        <taxon>Bacteria</taxon>
        <taxon>Pseudomonadati</taxon>
        <taxon>Pseudomonadota</taxon>
        <taxon>Gammaproteobacteria</taxon>
        <taxon>Vibrionales</taxon>
        <taxon>Vibrionaceae</taxon>
        <taxon>Vibrio</taxon>
    </lineage>
</organism>
<dbReference type="EMBL" id="CWQY01000040">
    <property type="protein sequence ID" value="CSD24212.1"/>
    <property type="molecule type" value="Genomic_DNA"/>
</dbReference>